<dbReference type="AlphaFoldDB" id="A0A1G9V5T4"/>
<feature type="transmembrane region" description="Helical" evidence="1">
    <location>
        <begin position="227"/>
        <end position="247"/>
    </location>
</feature>
<dbReference type="Proteomes" id="UP000199341">
    <property type="component" value="Unassembled WGS sequence"/>
</dbReference>
<dbReference type="EMBL" id="FNIE01000001">
    <property type="protein sequence ID" value="SDM67509.1"/>
    <property type="molecule type" value="Genomic_DNA"/>
</dbReference>
<dbReference type="STRING" id="310781.SAMN05216259_101139"/>
<evidence type="ECO:0000313" key="2">
    <source>
        <dbReference type="EMBL" id="SDM67509.1"/>
    </source>
</evidence>
<feature type="transmembrane region" description="Helical" evidence="1">
    <location>
        <begin position="164"/>
        <end position="184"/>
    </location>
</feature>
<feature type="transmembrane region" description="Helical" evidence="1">
    <location>
        <begin position="29"/>
        <end position="51"/>
    </location>
</feature>
<evidence type="ECO:0008006" key="4">
    <source>
        <dbReference type="Google" id="ProtNLM"/>
    </source>
</evidence>
<keyword evidence="1" id="KW-0472">Membrane</keyword>
<keyword evidence="3" id="KW-1185">Reference proteome</keyword>
<reference evidence="2 3" key="1">
    <citation type="submission" date="2016-10" db="EMBL/GenBank/DDBJ databases">
        <authorList>
            <person name="de Groot N.N."/>
        </authorList>
    </citation>
    <scope>NUCLEOTIDE SEQUENCE [LARGE SCALE GENOMIC DNA]</scope>
    <source>
        <strain evidence="2 3">CGMCC 4.2022</strain>
    </source>
</reference>
<protein>
    <recommendedName>
        <fullName evidence="4">ABC transporter permease</fullName>
    </recommendedName>
</protein>
<keyword evidence="1" id="KW-0812">Transmembrane</keyword>
<evidence type="ECO:0000256" key="1">
    <source>
        <dbReference type="SAM" id="Phobius"/>
    </source>
</evidence>
<gene>
    <name evidence="2" type="ORF">SAMN05216259_101139</name>
</gene>
<feature type="transmembrane region" description="Helical" evidence="1">
    <location>
        <begin position="314"/>
        <end position="335"/>
    </location>
</feature>
<name>A0A1G9V5T4_9ACTN</name>
<accession>A0A1G9V5T4</accession>
<organism evidence="2 3">
    <name type="scientific">Actinacidiphila guanduensis</name>
    <dbReference type="NCBI Taxonomy" id="310781"/>
    <lineage>
        <taxon>Bacteria</taxon>
        <taxon>Bacillati</taxon>
        <taxon>Actinomycetota</taxon>
        <taxon>Actinomycetes</taxon>
        <taxon>Kitasatosporales</taxon>
        <taxon>Streptomycetaceae</taxon>
        <taxon>Actinacidiphila</taxon>
    </lineage>
</organism>
<sequence length="359" mass="36079">MSVTGTPTPHAAPRRSPFAASRPVARSAVLRPLATGLAVAAAFVAVFLAALHHPTPHGLPVAVTGPSSSVTAVERGLDAAQPGAFRFTSYGGPVAAAHAVAARDVYGALDLGPAGTARVTLAGANGPGVTQTLTAAFTGAAAHLGDRVTVSDVAPLPAGDSRGLAVFSYVFGLALSSFLFAMAFHRSASGASLLVRLTVPLLFAVVSGTMLTAVADAGFGAVTGHPWAVAAISAAISYAVAASTIALTRLLHGAGIGVAGLLFIVIGNATSGGALNWHYLPGGWRWISQMLPTGAGVSGLLDVQYFGSRHLGPLLLALGFWTAAALLLLVTLPALRLDMVHRRHAAEDAAHARAVAPAA</sequence>
<evidence type="ECO:0000313" key="3">
    <source>
        <dbReference type="Proteomes" id="UP000199341"/>
    </source>
</evidence>
<proteinExistence type="predicted"/>
<feature type="transmembrane region" description="Helical" evidence="1">
    <location>
        <begin position="193"/>
        <end position="215"/>
    </location>
</feature>
<feature type="transmembrane region" description="Helical" evidence="1">
    <location>
        <begin position="254"/>
        <end position="280"/>
    </location>
</feature>
<keyword evidence="1" id="KW-1133">Transmembrane helix</keyword>